<comment type="caution">
    <text evidence="1">The sequence shown here is derived from an EMBL/GenBank/DDBJ whole genome shotgun (WGS) entry which is preliminary data.</text>
</comment>
<evidence type="ECO:0000313" key="1">
    <source>
        <dbReference type="EMBL" id="KKN30809.1"/>
    </source>
</evidence>
<dbReference type="EMBL" id="LAZR01002378">
    <property type="protein sequence ID" value="KKN30809.1"/>
    <property type="molecule type" value="Genomic_DNA"/>
</dbReference>
<protein>
    <submittedName>
        <fullName evidence="1">Uncharacterized protein</fullName>
    </submittedName>
</protein>
<accession>A0A0F9PKZ0</accession>
<reference evidence="1" key="1">
    <citation type="journal article" date="2015" name="Nature">
        <title>Complex archaea that bridge the gap between prokaryotes and eukaryotes.</title>
        <authorList>
            <person name="Spang A."/>
            <person name="Saw J.H."/>
            <person name="Jorgensen S.L."/>
            <person name="Zaremba-Niedzwiedzka K."/>
            <person name="Martijn J."/>
            <person name="Lind A.E."/>
            <person name="van Eijk R."/>
            <person name="Schleper C."/>
            <person name="Guy L."/>
            <person name="Ettema T.J."/>
        </authorList>
    </citation>
    <scope>NUCLEOTIDE SEQUENCE</scope>
</reference>
<dbReference type="AlphaFoldDB" id="A0A0F9PKZ0"/>
<name>A0A0F9PKZ0_9ZZZZ</name>
<sequence length="124" mass="13985">MADRILTWYIENPKNTGSEGATYCLDRSYSLPGMVRVYAGDAPGSAELQVDIKDDGVSIFTNLPSLQKGENELDWWEDFNDDLSIMAQYSWVSLEIPQFGGAKRITVVLELQYENAELPQDDED</sequence>
<gene>
    <name evidence="1" type="ORF">LCGC14_0830170</name>
</gene>
<proteinExistence type="predicted"/>
<organism evidence="1">
    <name type="scientific">marine sediment metagenome</name>
    <dbReference type="NCBI Taxonomy" id="412755"/>
    <lineage>
        <taxon>unclassified sequences</taxon>
        <taxon>metagenomes</taxon>
        <taxon>ecological metagenomes</taxon>
    </lineage>
</organism>